<feature type="active site" description="Proton donor/acceptor" evidence="9">
    <location>
        <position position="114"/>
    </location>
</feature>
<dbReference type="PROSITE" id="PS52029">
    <property type="entry name" value="LD_TPASE"/>
    <property type="match status" value="1"/>
</dbReference>
<organism evidence="12 13">
    <name type="scientific">Paenibacillus albus</name>
    <dbReference type="NCBI Taxonomy" id="2495582"/>
    <lineage>
        <taxon>Bacteria</taxon>
        <taxon>Bacillati</taxon>
        <taxon>Bacillota</taxon>
        <taxon>Bacilli</taxon>
        <taxon>Bacillales</taxon>
        <taxon>Paenibacillaceae</taxon>
        <taxon>Paenibacillus</taxon>
    </lineage>
</organism>
<keyword evidence="3" id="KW-0808">Transferase</keyword>
<comment type="similarity">
    <text evidence="2">Belongs to the YkuD family.</text>
</comment>
<feature type="signal peptide" evidence="10">
    <location>
        <begin position="1"/>
        <end position="24"/>
    </location>
</feature>
<evidence type="ECO:0000256" key="4">
    <source>
        <dbReference type="ARBA" id="ARBA00022801"/>
    </source>
</evidence>
<dbReference type="OrthoDB" id="9787225at2"/>
<dbReference type="GO" id="GO:0016740">
    <property type="term" value="F:transferase activity"/>
    <property type="evidence" value="ECO:0007669"/>
    <property type="project" value="UniProtKB-KW"/>
</dbReference>
<evidence type="ECO:0000313" key="13">
    <source>
        <dbReference type="Proteomes" id="UP000272528"/>
    </source>
</evidence>
<dbReference type="GO" id="GO:0008360">
    <property type="term" value="P:regulation of cell shape"/>
    <property type="evidence" value="ECO:0007669"/>
    <property type="project" value="UniProtKB-UniRule"/>
</dbReference>
<evidence type="ECO:0000313" key="12">
    <source>
        <dbReference type="EMBL" id="AZN43749.1"/>
    </source>
</evidence>
<evidence type="ECO:0000256" key="5">
    <source>
        <dbReference type="ARBA" id="ARBA00022960"/>
    </source>
</evidence>
<dbReference type="InterPro" id="IPR005490">
    <property type="entry name" value="LD_TPept_cat_dom"/>
</dbReference>
<evidence type="ECO:0000256" key="7">
    <source>
        <dbReference type="ARBA" id="ARBA00023316"/>
    </source>
</evidence>
<dbReference type="GO" id="GO:0071555">
    <property type="term" value="P:cell wall organization"/>
    <property type="evidence" value="ECO:0007669"/>
    <property type="project" value="UniProtKB-UniRule"/>
</dbReference>
<dbReference type="InterPro" id="IPR012854">
    <property type="entry name" value="Cu_amine_oxidase-like_N"/>
</dbReference>
<comment type="pathway">
    <text evidence="8">Glycan biosynthesis.</text>
</comment>
<dbReference type="GO" id="GO:0018104">
    <property type="term" value="P:peptidoglycan-protein cross-linking"/>
    <property type="evidence" value="ECO:0007669"/>
    <property type="project" value="TreeGrafter"/>
</dbReference>
<evidence type="ECO:0000256" key="1">
    <source>
        <dbReference type="ARBA" id="ARBA00004752"/>
    </source>
</evidence>
<dbReference type="CDD" id="cd16913">
    <property type="entry name" value="YkuD_like"/>
    <property type="match status" value="1"/>
</dbReference>
<dbReference type="Gene3D" id="2.40.440.10">
    <property type="entry name" value="L,D-transpeptidase catalytic domain-like"/>
    <property type="match status" value="1"/>
</dbReference>
<dbReference type="Pfam" id="PF03734">
    <property type="entry name" value="YkuD"/>
    <property type="match status" value="1"/>
</dbReference>
<dbReference type="PANTHER" id="PTHR30582:SF4">
    <property type="entry name" value="L,D-TRANSPEPTIDASE YQJB-RELATED"/>
    <property type="match status" value="1"/>
</dbReference>
<accession>A0A3Q8X9W4</accession>
<reference evidence="13" key="1">
    <citation type="submission" date="2018-12" db="EMBL/GenBank/DDBJ databases">
        <title>Genome sequence of Peanibacillus sp.</title>
        <authorList>
            <person name="Subramani G."/>
            <person name="Srinivasan S."/>
            <person name="Kim M.K."/>
        </authorList>
    </citation>
    <scope>NUCLEOTIDE SEQUENCE [LARGE SCALE GENOMIC DNA]</scope>
    <source>
        <strain evidence="13">18JY67-1</strain>
    </source>
</reference>
<keyword evidence="7 9" id="KW-0961">Cell wall biogenesis/degradation</keyword>
<evidence type="ECO:0000256" key="6">
    <source>
        <dbReference type="ARBA" id="ARBA00022984"/>
    </source>
</evidence>
<dbReference type="Proteomes" id="UP000272528">
    <property type="component" value="Chromosome"/>
</dbReference>
<proteinExistence type="inferred from homology"/>
<keyword evidence="4" id="KW-0378">Hydrolase</keyword>
<dbReference type="InterPro" id="IPR036582">
    <property type="entry name" value="Mao_N_sf"/>
</dbReference>
<gene>
    <name evidence="12" type="ORF">EJC50_16990</name>
</gene>
<keyword evidence="5 9" id="KW-0133">Cell shape</keyword>
<dbReference type="UniPathway" id="UPA00219"/>
<dbReference type="GO" id="GO:0071972">
    <property type="term" value="F:peptidoglycan L,D-transpeptidase activity"/>
    <property type="evidence" value="ECO:0007669"/>
    <property type="project" value="TreeGrafter"/>
</dbReference>
<keyword evidence="10" id="KW-0732">Signal</keyword>
<evidence type="ECO:0000256" key="3">
    <source>
        <dbReference type="ARBA" id="ARBA00022679"/>
    </source>
</evidence>
<evidence type="ECO:0000256" key="10">
    <source>
        <dbReference type="SAM" id="SignalP"/>
    </source>
</evidence>
<dbReference type="SUPFAM" id="SSF141523">
    <property type="entry name" value="L,D-transpeptidase catalytic domain-like"/>
    <property type="match status" value="1"/>
</dbReference>
<evidence type="ECO:0000256" key="9">
    <source>
        <dbReference type="PROSITE-ProRule" id="PRU01373"/>
    </source>
</evidence>
<comment type="pathway">
    <text evidence="1 9">Cell wall biogenesis; peptidoglycan biosynthesis.</text>
</comment>
<dbReference type="FunFam" id="2.40.440.10:FF:000003">
    <property type="entry name" value="L,D-transpeptidase YciB"/>
    <property type="match status" value="1"/>
</dbReference>
<dbReference type="KEGG" id="palb:EJC50_16990"/>
<dbReference type="GO" id="GO:0005576">
    <property type="term" value="C:extracellular region"/>
    <property type="evidence" value="ECO:0007669"/>
    <property type="project" value="TreeGrafter"/>
</dbReference>
<feature type="domain" description="L,D-TPase catalytic" evidence="11">
    <location>
        <begin position="30"/>
        <end position="154"/>
    </location>
</feature>
<protein>
    <recommendedName>
        <fullName evidence="11">L,D-TPase catalytic domain-containing protein</fullName>
    </recommendedName>
</protein>
<dbReference type="InterPro" id="IPR050979">
    <property type="entry name" value="LD-transpeptidase"/>
</dbReference>
<evidence type="ECO:0000256" key="2">
    <source>
        <dbReference type="ARBA" id="ARBA00005992"/>
    </source>
</evidence>
<feature type="chain" id="PRO_5039318501" description="L,D-TPase catalytic domain-containing protein" evidence="10">
    <location>
        <begin position="25"/>
        <end position="288"/>
    </location>
</feature>
<dbReference type="AlphaFoldDB" id="A0A3Q8X9W4"/>
<dbReference type="SUPFAM" id="SSF55383">
    <property type="entry name" value="Copper amine oxidase, domain N"/>
    <property type="match status" value="1"/>
</dbReference>
<feature type="active site" description="Nucleophile" evidence="9">
    <location>
        <position position="130"/>
    </location>
</feature>
<dbReference type="EMBL" id="CP034437">
    <property type="protein sequence ID" value="AZN43749.1"/>
    <property type="molecule type" value="Genomic_DNA"/>
</dbReference>
<name>A0A3Q8X9W4_9BACL</name>
<dbReference type="InterPro" id="IPR038063">
    <property type="entry name" value="Transpep_catalytic_dom"/>
</dbReference>
<keyword evidence="13" id="KW-1185">Reference proteome</keyword>
<dbReference type="Gene3D" id="3.30.457.10">
    <property type="entry name" value="Copper amine oxidase-like, N-terminal domain"/>
    <property type="match status" value="1"/>
</dbReference>
<sequence length="288" mass="31463">MKSVVITILIAFMGAFFVPAGTSAANTKSELIIVNKRTNQLAFYINGELIKTFSVGTGRSPDLTPEGTFKIVNKIKNRPYYKDHIAGGDPTNPLGDRWLGLEVGSTYGTTYAIHGNNNSKSIGKYVSAGCIRMLNDEIHWLYPQIVIGAKVVITTSKLDFAAIAEQNDYPVTHYFAGSLFLDGKSVKLDHKLMMVDSRVFIPMREVFELLGAKVSWDAQTKKVTAVIGSQTITHTALAGTASVDGTSIAITNSRIVDNSLLLPLRDITELIGHQVDWDAAKKQIRITS</sequence>
<evidence type="ECO:0000256" key="8">
    <source>
        <dbReference type="ARBA" id="ARBA00060592"/>
    </source>
</evidence>
<dbReference type="PANTHER" id="PTHR30582">
    <property type="entry name" value="L,D-TRANSPEPTIDASE"/>
    <property type="match status" value="1"/>
</dbReference>
<dbReference type="Pfam" id="PF07833">
    <property type="entry name" value="Cu_amine_oxidN1"/>
    <property type="match status" value="1"/>
</dbReference>
<keyword evidence="6 9" id="KW-0573">Peptidoglycan synthesis</keyword>
<evidence type="ECO:0000259" key="11">
    <source>
        <dbReference type="PROSITE" id="PS52029"/>
    </source>
</evidence>